<dbReference type="KEGG" id="mmil:sm9_0654"/>
<accession>A0A0U2TRA1</accession>
<evidence type="ECO:0000313" key="2">
    <source>
        <dbReference type="Proteomes" id="UP000067738"/>
    </source>
</evidence>
<proteinExistence type="predicted"/>
<reference evidence="1 2" key="1">
    <citation type="submission" date="2015-04" db="EMBL/GenBank/DDBJ databases">
        <title>The complete genome sequence of the rumen methanogen Methanobrevibacter millerae SM9.</title>
        <authorList>
            <person name="Leahy S.C."/>
            <person name="Kelly W.J."/>
            <person name="Pacheco D.M."/>
            <person name="Li D."/>
            <person name="Altermann E."/>
            <person name="Attwood G.T."/>
        </authorList>
    </citation>
    <scope>NUCLEOTIDE SEQUENCE [LARGE SCALE GENOMIC DNA]</scope>
    <source>
        <strain evidence="1 2">SM9</strain>
    </source>
</reference>
<dbReference type="Proteomes" id="UP000067738">
    <property type="component" value="Chromosome"/>
</dbReference>
<dbReference type="EMBL" id="CP011266">
    <property type="protein sequence ID" value="ALT68451.1"/>
    <property type="molecule type" value="Genomic_DNA"/>
</dbReference>
<dbReference type="AlphaFoldDB" id="A0A0U2TRA1"/>
<evidence type="ECO:0000313" key="1">
    <source>
        <dbReference type="EMBL" id="ALT68451.1"/>
    </source>
</evidence>
<keyword evidence="2" id="KW-1185">Reference proteome</keyword>
<organism evidence="1 2">
    <name type="scientific">Methanobrevibacter millerae</name>
    <dbReference type="NCBI Taxonomy" id="230361"/>
    <lineage>
        <taxon>Archaea</taxon>
        <taxon>Methanobacteriati</taxon>
        <taxon>Methanobacteriota</taxon>
        <taxon>Methanomada group</taxon>
        <taxon>Methanobacteria</taxon>
        <taxon>Methanobacteriales</taxon>
        <taxon>Methanobacteriaceae</taxon>
        <taxon>Methanobrevibacter</taxon>
    </lineage>
</organism>
<protein>
    <submittedName>
        <fullName evidence="1">Uncharacterized protein</fullName>
    </submittedName>
</protein>
<gene>
    <name evidence="1" type="ORF">sm9_0654</name>
</gene>
<name>A0A0U2TRA1_9EURY</name>
<sequence>MNNNLTIYDLNFILHKKIDFFDLVDLHSRNWYFQDFMNNLRKFQQKSCIKH</sequence>